<reference evidence="1" key="1">
    <citation type="journal article" date="2014" name="Front. Microbiol.">
        <title>High frequency of phylogenetically diverse reductive dehalogenase-homologous genes in deep subseafloor sedimentary metagenomes.</title>
        <authorList>
            <person name="Kawai M."/>
            <person name="Futagami T."/>
            <person name="Toyoda A."/>
            <person name="Takaki Y."/>
            <person name="Nishi S."/>
            <person name="Hori S."/>
            <person name="Arai W."/>
            <person name="Tsubouchi T."/>
            <person name="Morono Y."/>
            <person name="Uchiyama I."/>
            <person name="Ito T."/>
            <person name="Fujiyama A."/>
            <person name="Inagaki F."/>
            <person name="Takami H."/>
        </authorList>
    </citation>
    <scope>NUCLEOTIDE SEQUENCE</scope>
    <source>
        <strain evidence="1">Expedition CK06-06</strain>
    </source>
</reference>
<comment type="caution">
    <text evidence="1">The sequence shown here is derived from an EMBL/GenBank/DDBJ whole genome shotgun (WGS) entry which is preliminary data.</text>
</comment>
<proteinExistence type="predicted"/>
<name>X0Z1W9_9ZZZZ</name>
<dbReference type="EMBL" id="BART01006416">
    <property type="protein sequence ID" value="GAG63160.1"/>
    <property type="molecule type" value="Genomic_DNA"/>
</dbReference>
<evidence type="ECO:0000313" key="1">
    <source>
        <dbReference type="EMBL" id="GAG63160.1"/>
    </source>
</evidence>
<organism evidence="1">
    <name type="scientific">marine sediment metagenome</name>
    <dbReference type="NCBI Taxonomy" id="412755"/>
    <lineage>
        <taxon>unclassified sequences</taxon>
        <taxon>metagenomes</taxon>
        <taxon>ecological metagenomes</taxon>
    </lineage>
</organism>
<protein>
    <submittedName>
        <fullName evidence="1">Uncharacterized protein</fullName>
    </submittedName>
</protein>
<gene>
    <name evidence="1" type="ORF">S01H4_14636</name>
</gene>
<sequence>MFTTGCEEYTTPNYKDINNNPINLFNKQNYRREELLLLKELLIEMQETNSTLKRIEDRLDR</sequence>
<dbReference type="AlphaFoldDB" id="X0Z1W9"/>
<accession>X0Z1W9</accession>